<name>A0ABU1ZWP8_9CORY</name>
<dbReference type="InterPro" id="IPR051534">
    <property type="entry name" value="CBASS_pafABC_assoc_protein"/>
</dbReference>
<keyword evidence="5" id="KW-1185">Reference proteome</keyword>
<evidence type="ECO:0000259" key="1">
    <source>
        <dbReference type="Pfam" id="PF13280"/>
    </source>
</evidence>
<dbReference type="PIRSF" id="PIRSF016838">
    <property type="entry name" value="PafC"/>
    <property type="match status" value="1"/>
</dbReference>
<dbReference type="InterPro" id="IPR026881">
    <property type="entry name" value="WYL_dom"/>
</dbReference>
<dbReference type="GO" id="GO:0000502">
    <property type="term" value="C:proteasome complex"/>
    <property type="evidence" value="ECO:0007669"/>
    <property type="project" value="UniProtKB-KW"/>
</dbReference>
<dbReference type="InterPro" id="IPR043839">
    <property type="entry name" value="PafC_HTH"/>
</dbReference>
<sequence length="330" mass="36934">MSEPSPARRGESPEKLDDVVRALNLLPYFRAHPHRSVFEAARDLGREPKELLQDLARLHTSGVGRHTEEMFDLVYDYRAVTIIEDQGLGHALRLTPTEAGTLLLMLETLENSPGLVDRQAVESAARKLRGIMDTHATAIYDAMADPDPEEATHQALVAEALESGRRLRFDYFSLSSNTSRPRRVDPVSVFVRDGETYLEGVDVDVVPGEGDSGYRTYRLDRMGDLVVLDEEAQSHPSTLGEDFGFGHVAEIRIRSDATWLVHYEPITLGEERGDGWFDAHLRYGSEEWLIRFCLGQADRLTVVGPESLVRAVARRAQSGLDRYYEPSGGK</sequence>
<dbReference type="Proteomes" id="UP001180840">
    <property type="component" value="Unassembled WGS sequence"/>
</dbReference>
<dbReference type="EMBL" id="JAVDXZ010000001">
    <property type="protein sequence ID" value="MDR7329336.1"/>
    <property type="molecule type" value="Genomic_DNA"/>
</dbReference>
<dbReference type="InterPro" id="IPR028349">
    <property type="entry name" value="PafC-like"/>
</dbReference>
<dbReference type="PANTHER" id="PTHR34580:SF1">
    <property type="entry name" value="PROTEIN PAFC"/>
    <property type="match status" value="1"/>
</dbReference>
<accession>A0ABU1ZWP8</accession>
<protein>
    <submittedName>
        <fullName evidence="4">Proteasome accessory factor C</fullName>
    </submittedName>
</protein>
<dbReference type="PROSITE" id="PS52050">
    <property type="entry name" value="WYL"/>
    <property type="match status" value="1"/>
</dbReference>
<dbReference type="RefSeq" id="WP_290193986.1">
    <property type="nucleotide sequence ID" value="NZ_CP047654.1"/>
</dbReference>
<dbReference type="PANTHER" id="PTHR34580">
    <property type="match status" value="1"/>
</dbReference>
<organism evidence="4 5">
    <name type="scientific">Corynebacterium guangdongense</name>
    <dbReference type="NCBI Taxonomy" id="1783348"/>
    <lineage>
        <taxon>Bacteria</taxon>
        <taxon>Bacillati</taxon>
        <taxon>Actinomycetota</taxon>
        <taxon>Actinomycetes</taxon>
        <taxon>Mycobacteriales</taxon>
        <taxon>Corynebacteriaceae</taxon>
        <taxon>Corynebacterium</taxon>
    </lineage>
</organism>
<proteinExistence type="predicted"/>
<feature type="domain" description="PafC HTH" evidence="2">
    <location>
        <begin position="17"/>
        <end position="129"/>
    </location>
</feature>
<feature type="domain" description="WCX" evidence="3">
    <location>
        <begin position="249"/>
        <end position="317"/>
    </location>
</feature>
<evidence type="ECO:0000259" key="2">
    <source>
        <dbReference type="Pfam" id="PF19187"/>
    </source>
</evidence>
<comment type="caution">
    <text evidence="4">The sequence shown here is derived from an EMBL/GenBank/DDBJ whole genome shotgun (WGS) entry which is preliminary data.</text>
</comment>
<reference evidence="4" key="1">
    <citation type="submission" date="2023-07" db="EMBL/GenBank/DDBJ databases">
        <title>Sequencing the genomes of 1000 actinobacteria strains.</title>
        <authorList>
            <person name="Klenk H.-P."/>
        </authorList>
    </citation>
    <scope>NUCLEOTIDE SEQUENCE</scope>
    <source>
        <strain evidence="4">DSM 107476</strain>
    </source>
</reference>
<dbReference type="Pfam" id="PF19187">
    <property type="entry name" value="HTH_PafC"/>
    <property type="match status" value="1"/>
</dbReference>
<gene>
    <name evidence="4" type="ORF">J2S39_001012</name>
</gene>
<evidence type="ECO:0000259" key="3">
    <source>
        <dbReference type="Pfam" id="PF25583"/>
    </source>
</evidence>
<dbReference type="InterPro" id="IPR057727">
    <property type="entry name" value="WCX_dom"/>
</dbReference>
<dbReference type="Pfam" id="PF13280">
    <property type="entry name" value="WYL"/>
    <property type="match status" value="1"/>
</dbReference>
<evidence type="ECO:0000313" key="5">
    <source>
        <dbReference type="Proteomes" id="UP001180840"/>
    </source>
</evidence>
<dbReference type="Pfam" id="PF25583">
    <property type="entry name" value="WCX"/>
    <property type="match status" value="1"/>
</dbReference>
<feature type="domain" description="WYL" evidence="1">
    <location>
        <begin position="155"/>
        <end position="226"/>
    </location>
</feature>
<keyword evidence="4" id="KW-0647">Proteasome</keyword>
<evidence type="ECO:0000313" key="4">
    <source>
        <dbReference type="EMBL" id="MDR7329336.1"/>
    </source>
</evidence>